<dbReference type="InterPro" id="IPR015424">
    <property type="entry name" value="PyrdxlP-dep_Trfase"/>
</dbReference>
<evidence type="ECO:0000313" key="13">
    <source>
        <dbReference type="Proteomes" id="UP000597507"/>
    </source>
</evidence>
<keyword evidence="5" id="KW-0808">Transferase</keyword>
<dbReference type="Gene3D" id="3.40.640.10">
    <property type="entry name" value="Type I PLP-dependent aspartate aminotransferase-like (Major domain)"/>
    <property type="match status" value="1"/>
</dbReference>
<dbReference type="PANTHER" id="PTHR11601">
    <property type="entry name" value="CYSTEINE DESULFURYLASE FAMILY MEMBER"/>
    <property type="match status" value="1"/>
</dbReference>
<keyword evidence="8" id="KW-0408">Iron</keyword>
<comment type="function">
    <text evidence="2">Catalyzes the removal of elemental sulfur atoms from cysteine to produce alanine. Seems to participate in the biosynthesis of the nitrogenase metalloclusters by providing the inorganic sulfur required for the Fe-S core formation.</text>
</comment>
<dbReference type="Gene3D" id="3.90.1150.10">
    <property type="entry name" value="Aspartate Aminotransferase, domain 1"/>
    <property type="match status" value="1"/>
</dbReference>
<comment type="cofactor">
    <cofactor evidence="1">
        <name>pyridoxal 5'-phosphate</name>
        <dbReference type="ChEBI" id="CHEBI:597326"/>
    </cofactor>
</comment>
<evidence type="ECO:0000259" key="11">
    <source>
        <dbReference type="Pfam" id="PF00266"/>
    </source>
</evidence>
<dbReference type="Gene3D" id="1.10.260.50">
    <property type="match status" value="1"/>
</dbReference>
<dbReference type="GO" id="GO:0051536">
    <property type="term" value="F:iron-sulfur cluster binding"/>
    <property type="evidence" value="ECO:0007669"/>
    <property type="project" value="UniProtKB-KW"/>
</dbReference>
<proteinExistence type="inferred from homology"/>
<dbReference type="Proteomes" id="UP000597507">
    <property type="component" value="Unassembled WGS sequence"/>
</dbReference>
<keyword evidence="13" id="KW-1185">Reference proteome</keyword>
<sequence>MARGPVGGGPAGGPAGCYLDANATEPIRGAAREAAIAALDLVGNPSSVHGAGRAARRLLEDARERVAARFGARPAEVVFTAGGTEANALAIHAFGAGRRILFGATEHPSVLAAARAVAGDAAAKVPVRSDGRADLAALAALLAGSGGGPPALVCLMAANNETGVLHPLAEAAALCRAHGALLHVDAVQAAGRVPISLAALGADSLAISGHKLGGPKGAGALLLRPGLDPTPLIPGGGQERGRRGGTEPLPAIAGLAAAAEEARPEDAATELAPLRDRLEAEVRALAPEARIIGAAAPRLPNTSCILLPGVPAETQVIALDLAGVRVSAGAACSSGKVARSPVLEAMGLGETAAGEAIRVSLPWNATAESVERFLAAWAPLRERARRRAA</sequence>
<reference evidence="12 13" key="1">
    <citation type="journal article" date="2014" name="Int. J. Syst. Evol. Microbiol.">
        <title>Complete genome sequence of Corynebacterium casei LMG S-19264T (=DSM 44701T), isolated from a smear-ripened cheese.</title>
        <authorList>
            <consortium name="US DOE Joint Genome Institute (JGI-PGF)"/>
            <person name="Walter F."/>
            <person name="Albersmeier A."/>
            <person name="Kalinowski J."/>
            <person name="Ruckert C."/>
        </authorList>
    </citation>
    <scope>NUCLEOTIDE SEQUENCE [LARGE SCALE GENOMIC DNA]</scope>
    <source>
        <strain evidence="12 13">CGMCC 1.16330</strain>
    </source>
</reference>
<dbReference type="SUPFAM" id="SSF53383">
    <property type="entry name" value="PLP-dependent transferases"/>
    <property type="match status" value="1"/>
</dbReference>
<evidence type="ECO:0000256" key="9">
    <source>
        <dbReference type="ARBA" id="ARBA00023014"/>
    </source>
</evidence>
<accession>A0A8J3EE27</accession>
<evidence type="ECO:0000256" key="1">
    <source>
        <dbReference type="ARBA" id="ARBA00001933"/>
    </source>
</evidence>
<gene>
    <name evidence="12" type="ORF">GCM10010964_40100</name>
</gene>
<name>A0A8J3EE27_9PROT</name>
<dbReference type="AlphaFoldDB" id="A0A8J3EE27"/>
<dbReference type="PIRSF" id="PIRSF005572">
    <property type="entry name" value="NifS"/>
    <property type="match status" value="1"/>
</dbReference>
<evidence type="ECO:0000256" key="7">
    <source>
        <dbReference type="ARBA" id="ARBA00022898"/>
    </source>
</evidence>
<dbReference type="GO" id="GO:0046872">
    <property type="term" value="F:metal ion binding"/>
    <property type="evidence" value="ECO:0007669"/>
    <property type="project" value="UniProtKB-KW"/>
</dbReference>
<evidence type="ECO:0000256" key="5">
    <source>
        <dbReference type="ARBA" id="ARBA00022679"/>
    </source>
</evidence>
<dbReference type="EMBL" id="BMKS01000018">
    <property type="protein sequence ID" value="GGG48712.1"/>
    <property type="molecule type" value="Genomic_DNA"/>
</dbReference>
<comment type="similarity">
    <text evidence="3">Belongs to the class-V pyridoxal-phosphate-dependent aminotransferase family. NifS/IscS subfamily.</text>
</comment>
<dbReference type="GO" id="GO:0031071">
    <property type="term" value="F:cysteine desulfurase activity"/>
    <property type="evidence" value="ECO:0007669"/>
    <property type="project" value="UniProtKB-EC"/>
</dbReference>
<evidence type="ECO:0000256" key="2">
    <source>
        <dbReference type="ARBA" id="ARBA00003120"/>
    </source>
</evidence>
<dbReference type="RefSeq" id="WP_188903506.1">
    <property type="nucleotide sequence ID" value="NZ_BMKS01000018.1"/>
</dbReference>
<dbReference type="PANTHER" id="PTHR11601:SF34">
    <property type="entry name" value="CYSTEINE DESULFURASE"/>
    <property type="match status" value="1"/>
</dbReference>
<dbReference type="InterPro" id="IPR000192">
    <property type="entry name" value="Aminotrans_V_dom"/>
</dbReference>
<comment type="catalytic activity">
    <reaction evidence="10">
        <text>(sulfur carrier)-H + L-cysteine = (sulfur carrier)-SH + L-alanine</text>
        <dbReference type="Rhea" id="RHEA:43892"/>
        <dbReference type="Rhea" id="RHEA-COMP:14737"/>
        <dbReference type="Rhea" id="RHEA-COMP:14739"/>
        <dbReference type="ChEBI" id="CHEBI:29917"/>
        <dbReference type="ChEBI" id="CHEBI:35235"/>
        <dbReference type="ChEBI" id="CHEBI:57972"/>
        <dbReference type="ChEBI" id="CHEBI:64428"/>
        <dbReference type="EC" id="2.8.1.7"/>
    </reaction>
</comment>
<evidence type="ECO:0000256" key="10">
    <source>
        <dbReference type="ARBA" id="ARBA00050776"/>
    </source>
</evidence>
<keyword evidence="6" id="KW-0479">Metal-binding</keyword>
<comment type="caution">
    <text evidence="12">The sequence shown here is derived from an EMBL/GenBank/DDBJ whole genome shotgun (WGS) entry which is preliminary data.</text>
</comment>
<evidence type="ECO:0000256" key="4">
    <source>
        <dbReference type="ARBA" id="ARBA00013558"/>
    </source>
</evidence>
<dbReference type="InterPro" id="IPR015422">
    <property type="entry name" value="PyrdxlP-dep_Trfase_small"/>
</dbReference>
<feature type="domain" description="Aminotransferase class V" evidence="11">
    <location>
        <begin position="18"/>
        <end position="373"/>
    </location>
</feature>
<dbReference type="Pfam" id="PF00266">
    <property type="entry name" value="Aminotran_5"/>
    <property type="match status" value="1"/>
</dbReference>
<evidence type="ECO:0000313" key="12">
    <source>
        <dbReference type="EMBL" id="GGG48712.1"/>
    </source>
</evidence>
<keyword evidence="9" id="KW-0411">Iron-sulfur</keyword>
<dbReference type="InterPro" id="IPR015421">
    <property type="entry name" value="PyrdxlP-dep_Trfase_major"/>
</dbReference>
<keyword evidence="7" id="KW-0663">Pyridoxal phosphate</keyword>
<evidence type="ECO:0000256" key="8">
    <source>
        <dbReference type="ARBA" id="ARBA00023004"/>
    </source>
</evidence>
<evidence type="ECO:0000256" key="3">
    <source>
        <dbReference type="ARBA" id="ARBA00006490"/>
    </source>
</evidence>
<evidence type="ECO:0000256" key="6">
    <source>
        <dbReference type="ARBA" id="ARBA00022723"/>
    </source>
</evidence>
<organism evidence="12 13">
    <name type="scientific">Caldovatus sediminis</name>
    <dbReference type="NCBI Taxonomy" id="2041189"/>
    <lineage>
        <taxon>Bacteria</taxon>
        <taxon>Pseudomonadati</taxon>
        <taxon>Pseudomonadota</taxon>
        <taxon>Alphaproteobacteria</taxon>
        <taxon>Acetobacterales</taxon>
        <taxon>Roseomonadaceae</taxon>
        <taxon>Caldovatus</taxon>
    </lineage>
</organism>
<protein>
    <recommendedName>
        <fullName evidence="4">Cysteine desulfurase</fullName>
    </recommendedName>
</protein>
<dbReference type="InterPro" id="IPR016454">
    <property type="entry name" value="Cysteine_dSase"/>
</dbReference>